<dbReference type="Gene3D" id="3.40.50.300">
    <property type="entry name" value="P-loop containing nucleotide triphosphate hydrolases"/>
    <property type="match status" value="1"/>
</dbReference>
<dbReference type="Proteomes" id="UP000236327">
    <property type="component" value="Unassembled WGS sequence"/>
</dbReference>
<proteinExistence type="predicted"/>
<dbReference type="AlphaFoldDB" id="A0A2K2FWF5"/>
<organism evidence="1 2">
    <name type="scientific">Novosphingobium guangzhouense</name>
    <dbReference type="NCBI Taxonomy" id="1850347"/>
    <lineage>
        <taxon>Bacteria</taxon>
        <taxon>Pseudomonadati</taxon>
        <taxon>Pseudomonadota</taxon>
        <taxon>Alphaproteobacteria</taxon>
        <taxon>Sphingomonadales</taxon>
        <taxon>Sphingomonadaceae</taxon>
        <taxon>Novosphingobium</taxon>
    </lineage>
</organism>
<sequence>MPKHSYSSPSGTRGTAGINRLIASAFGVRLVSDVPERLARSPLPYRPNAKRRERISTIQQRGVLFIHVPKNAGTSVCHQLYGTQIKHETVRYYASVAPQVLDLPSFAILRDPVCRFRSAFAYASSGGTQDRKVARPFNERYRAFGCVDDAIDHLATARSPFDIDHIFRPQSWYLTDAKGSCRVDNLIPYEEIDSLGEIMGLDELDALPRLNGSSNSRSGTAPIRLNPSQEAFIEDFYAADFALWRGALRVTSLKSRPCSARRATS</sequence>
<name>A0A2K2FWF5_9SPHN</name>
<gene>
    <name evidence="1" type="ORF">A8V01_25005</name>
</gene>
<dbReference type="OrthoDB" id="288532at2"/>
<dbReference type="RefSeq" id="WP_103098118.1">
    <property type="nucleotide sequence ID" value="NZ_LYMM01000059.1"/>
</dbReference>
<dbReference type="EMBL" id="LYMM01000059">
    <property type="protein sequence ID" value="PNU03100.1"/>
    <property type="molecule type" value="Genomic_DNA"/>
</dbReference>
<keyword evidence="2" id="KW-1185">Reference proteome</keyword>
<evidence type="ECO:0000313" key="1">
    <source>
        <dbReference type="EMBL" id="PNU03100.1"/>
    </source>
</evidence>
<dbReference type="InterPro" id="IPR027417">
    <property type="entry name" value="P-loop_NTPase"/>
</dbReference>
<comment type="caution">
    <text evidence="1">The sequence shown here is derived from an EMBL/GenBank/DDBJ whole genome shotgun (WGS) entry which is preliminary data.</text>
</comment>
<protein>
    <submittedName>
        <fullName evidence="1">Sulfotransferase</fullName>
    </submittedName>
</protein>
<reference evidence="1 2" key="1">
    <citation type="submission" date="2016-05" db="EMBL/GenBank/DDBJ databases">
        <title>Complete genome sequence of Novosphingobium guangzhouense SA925(T).</title>
        <authorList>
            <person name="Sha S."/>
        </authorList>
    </citation>
    <scope>NUCLEOTIDE SEQUENCE [LARGE SCALE GENOMIC DNA]</scope>
    <source>
        <strain evidence="1 2">SA925</strain>
    </source>
</reference>
<keyword evidence="1" id="KW-0808">Transferase</keyword>
<dbReference type="GO" id="GO:0016740">
    <property type="term" value="F:transferase activity"/>
    <property type="evidence" value="ECO:0007669"/>
    <property type="project" value="UniProtKB-KW"/>
</dbReference>
<accession>A0A2K2FWF5</accession>
<evidence type="ECO:0000313" key="2">
    <source>
        <dbReference type="Proteomes" id="UP000236327"/>
    </source>
</evidence>